<evidence type="ECO:0000313" key="1">
    <source>
        <dbReference type="EMBL" id="PZW29517.1"/>
    </source>
</evidence>
<dbReference type="Proteomes" id="UP000248806">
    <property type="component" value="Unassembled WGS sequence"/>
</dbReference>
<gene>
    <name evidence="1" type="ORF">EI42_02813</name>
</gene>
<protein>
    <submittedName>
        <fullName evidence="1">Uncharacterized protein</fullName>
    </submittedName>
</protein>
<organism evidence="1 2">
    <name type="scientific">Thermosporothrix hazakensis</name>
    <dbReference type="NCBI Taxonomy" id="644383"/>
    <lineage>
        <taxon>Bacteria</taxon>
        <taxon>Bacillati</taxon>
        <taxon>Chloroflexota</taxon>
        <taxon>Ktedonobacteria</taxon>
        <taxon>Ktedonobacterales</taxon>
        <taxon>Thermosporotrichaceae</taxon>
        <taxon>Thermosporothrix</taxon>
    </lineage>
</organism>
<accession>A0A326UKS9</accession>
<dbReference type="SUPFAM" id="SSF54593">
    <property type="entry name" value="Glyoxalase/Bleomycin resistance protein/Dihydroxybiphenyl dioxygenase"/>
    <property type="match status" value="1"/>
</dbReference>
<proteinExistence type="predicted"/>
<comment type="caution">
    <text evidence="1">The sequence shown here is derived from an EMBL/GenBank/DDBJ whole genome shotgun (WGS) entry which is preliminary data.</text>
</comment>
<dbReference type="AlphaFoldDB" id="A0A326UKS9"/>
<dbReference type="EMBL" id="QKUF01000008">
    <property type="protein sequence ID" value="PZW29517.1"/>
    <property type="molecule type" value="Genomic_DNA"/>
</dbReference>
<dbReference type="Gene3D" id="3.10.180.10">
    <property type="entry name" value="2,3-Dihydroxybiphenyl 1,2-Dioxygenase, domain 1"/>
    <property type="match status" value="1"/>
</dbReference>
<dbReference type="RefSeq" id="WP_111322967.1">
    <property type="nucleotide sequence ID" value="NZ_BIFX01000001.1"/>
</dbReference>
<reference evidence="1 2" key="1">
    <citation type="submission" date="2018-06" db="EMBL/GenBank/DDBJ databases">
        <title>Genomic Encyclopedia of Archaeal and Bacterial Type Strains, Phase II (KMG-II): from individual species to whole genera.</title>
        <authorList>
            <person name="Goeker M."/>
        </authorList>
    </citation>
    <scope>NUCLEOTIDE SEQUENCE [LARGE SCALE GENOMIC DNA]</scope>
    <source>
        <strain evidence="1 2">ATCC BAA-1881</strain>
    </source>
</reference>
<name>A0A326UKS9_THEHA</name>
<dbReference type="InterPro" id="IPR029068">
    <property type="entry name" value="Glyas_Bleomycin-R_OHBP_Dase"/>
</dbReference>
<keyword evidence="2" id="KW-1185">Reference proteome</keyword>
<dbReference type="OrthoDB" id="1492945at2"/>
<sequence>MKILSTLLRVYLKAEHLDESIAFYEKLYSQPCTLRFQYAEMGLELAQVGSMLLIAGSEQALAPFRATQATYLVDSLEAFRSVLLEAHGEILKEPQRVPTGMNMLARHPDGTIVEYVQHVKEQVAEVNIG</sequence>
<evidence type="ECO:0000313" key="2">
    <source>
        <dbReference type="Proteomes" id="UP000248806"/>
    </source>
</evidence>